<proteinExistence type="predicted"/>
<sequence>MQEPVEFSPIILSIYLSSSDDILGGMNVTVTGWGRLSEGGILPNVLQQVTLPVISNDKCKTMFLKSGRHEFIPDIFLCTGYDEGGRDACQGEYDVSSLTKEFPIVERTVTKKIFDTKYDFLTYEYDIGLLPLEELVEFPTISPICLPSSDDMLLRMNAACTGWGRLSEGGTLPNVLQQGEYDVSSLTEEFPVVERTVTKKIFDTKYDFLTYEYDIGLLHLEEPVEFPTISPICLPSSDDILVRMNAAVTGWGRLSEGGTLPIVLQQVCQSLDLVNRRQ</sequence>
<dbReference type="GO" id="GO:0006508">
    <property type="term" value="P:proteolysis"/>
    <property type="evidence" value="ECO:0007669"/>
    <property type="project" value="InterPro"/>
</dbReference>
<dbReference type="Pfam" id="PF00089">
    <property type="entry name" value="Trypsin"/>
    <property type="match status" value="3"/>
</dbReference>
<keyword evidence="4" id="KW-1185">Reference proteome</keyword>
<evidence type="ECO:0000313" key="4">
    <source>
        <dbReference type="Proteomes" id="UP001187531"/>
    </source>
</evidence>
<evidence type="ECO:0000313" key="3">
    <source>
        <dbReference type="EMBL" id="KAK2713251.1"/>
    </source>
</evidence>
<reference evidence="3" key="1">
    <citation type="submission" date="2023-07" db="EMBL/GenBank/DDBJ databases">
        <title>Chromosome-level genome assembly of Artemia franciscana.</title>
        <authorList>
            <person name="Jo E."/>
        </authorList>
    </citation>
    <scope>NUCLEOTIDE SEQUENCE</scope>
    <source>
        <tissue evidence="3">Whole body</tissue>
    </source>
</reference>
<protein>
    <recommendedName>
        <fullName evidence="2">Peptidase S1 domain-containing protein</fullName>
    </recommendedName>
</protein>
<gene>
    <name evidence="3" type="ORF">QYM36_009205</name>
</gene>
<dbReference type="Proteomes" id="UP001187531">
    <property type="component" value="Unassembled WGS sequence"/>
</dbReference>
<dbReference type="GO" id="GO:0004252">
    <property type="term" value="F:serine-type endopeptidase activity"/>
    <property type="evidence" value="ECO:0007669"/>
    <property type="project" value="InterPro"/>
</dbReference>
<evidence type="ECO:0000259" key="2">
    <source>
        <dbReference type="PROSITE" id="PS50240"/>
    </source>
</evidence>
<dbReference type="EMBL" id="JAVRJZ010000014">
    <property type="protein sequence ID" value="KAK2713251.1"/>
    <property type="molecule type" value="Genomic_DNA"/>
</dbReference>
<organism evidence="3 4">
    <name type="scientific">Artemia franciscana</name>
    <name type="common">Brine shrimp</name>
    <name type="synonym">Artemia sanfranciscana</name>
    <dbReference type="NCBI Taxonomy" id="6661"/>
    <lineage>
        <taxon>Eukaryota</taxon>
        <taxon>Metazoa</taxon>
        <taxon>Ecdysozoa</taxon>
        <taxon>Arthropoda</taxon>
        <taxon>Crustacea</taxon>
        <taxon>Branchiopoda</taxon>
        <taxon>Anostraca</taxon>
        <taxon>Artemiidae</taxon>
        <taxon>Artemia</taxon>
    </lineage>
</organism>
<dbReference type="AlphaFoldDB" id="A0AA88HW59"/>
<name>A0AA88HW59_ARTSF</name>
<comment type="caution">
    <text evidence="3">The sequence shown here is derived from an EMBL/GenBank/DDBJ whole genome shotgun (WGS) entry which is preliminary data.</text>
</comment>
<dbReference type="Gene3D" id="2.40.10.10">
    <property type="entry name" value="Trypsin-like serine proteases"/>
    <property type="match status" value="5"/>
</dbReference>
<dbReference type="InterPro" id="IPR001254">
    <property type="entry name" value="Trypsin_dom"/>
</dbReference>
<dbReference type="PROSITE" id="PS50240">
    <property type="entry name" value="TRYPSIN_DOM"/>
    <property type="match status" value="1"/>
</dbReference>
<dbReference type="InterPro" id="IPR043504">
    <property type="entry name" value="Peptidase_S1_PA_chymotrypsin"/>
</dbReference>
<dbReference type="PANTHER" id="PTHR24253:SF66">
    <property type="entry name" value="SERINE PROTEINASE STUBBLE"/>
    <property type="match status" value="1"/>
</dbReference>
<keyword evidence="1" id="KW-1015">Disulfide bond</keyword>
<dbReference type="PANTHER" id="PTHR24253">
    <property type="entry name" value="TRANSMEMBRANE PROTEASE SERINE"/>
    <property type="match status" value="1"/>
</dbReference>
<dbReference type="InterPro" id="IPR009003">
    <property type="entry name" value="Peptidase_S1_PA"/>
</dbReference>
<evidence type="ECO:0000256" key="1">
    <source>
        <dbReference type="ARBA" id="ARBA00023157"/>
    </source>
</evidence>
<feature type="domain" description="Peptidase S1" evidence="2">
    <location>
        <begin position="1"/>
        <end position="92"/>
    </location>
</feature>
<accession>A0AA88HW59</accession>
<dbReference type="SUPFAM" id="SSF50494">
    <property type="entry name" value="Trypsin-like serine proteases"/>
    <property type="match status" value="3"/>
</dbReference>